<sequence>MVRIEYEWKPPSCEQCKIFGHVYDQCPKNATATPTIDATNDGFQKVVNRRKNGKICYNNTNCSGVNVGKVAWKPIKLKKQASKAADMPSSSKTSYTMKNGDERYTFATLIIKELPQITKFMNKTKVLHEEDCYLSYEYVGQKLQKTNQDGFTAKNDDMKRSIRQR</sequence>
<name>A0A6L2JZW2_TANCI</name>
<protein>
    <recommendedName>
        <fullName evidence="2">Zinc knuckle CX2CX4HX4C</fullName>
    </recommendedName>
</protein>
<comment type="caution">
    <text evidence="1">The sequence shown here is derived from an EMBL/GenBank/DDBJ whole genome shotgun (WGS) entry which is preliminary data.</text>
</comment>
<evidence type="ECO:0000313" key="1">
    <source>
        <dbReference type="EMBL" id="GEU42681.1"/>
    </source>
</evidence>
<dbReference type="AlphaFoldDB" id="A0A6L2JZW2"/>
<accession>A0A6L2JZW2</accession>
<evidence type="ECO:0008006" key="2">
    <source>
        <dbReference type="Google" id="ProtNLM"/>
    </source>
</evidence>
<proteinExistence type="predicted"/>
<dbReference type="EMBL" id="BKCJ010001603">
    <property type="protein sequence ID" value="GEU42681.1"/>
    <property type="molecule type" value="Genomic_DNA"/>
</dbReference>
<reference evidence="1" key="1">
    <citation type="journal article" date="2019" name="Sci. Rep.">
        <title>Draft genome of Tanacetum cinerariifolium, the natural source of mosquito coil.</title>
        <authorList>
            <person name="Yamashiro T."/>
            <person name="Shiraishi A."/>
            <person name="Satake H."/>
            <person name="Nakayama K."/>
        </authorList>
    </citation>
    <scope>NUCLEOTIDE SEQUENCE</scope>
</reference>
<organism evidence="1">
    <name type="scientific">Tanacetum cinerariifolium</name>
    <name type="common">Dalmatian daisy</name>
    <name type="synonym">Chrysanthemum cinerariifolium</name>
    <dbReference type="NCBI Taxonomy" id="118510"/>
    <lineage>
        <taxon>Eukaryota</taxon>
        <taxon>Viridiplantae</taxon>
        <taxon>Streptophyta</taxon>
        <taxon>Embryophyta</taxon>
        <taxon>Tracheophyta</taxon>
        <taxon>Spermatophyta</taxon>
        <taxon>Magnoliopsida</taxon>
        <taxon>eudicotyledons</taxon>
        <taxon>Gunneridae</taxon>
        <taxon>Pentapetalae</taxon>
        <taxon>asterids</taxon>
        <taxon>campanulids</taxon>
        <taxon>Asterales</taxon>
        <taxon>Asteraceae</taxon>
        <taxon>Asteroideae</taxon>
        <taxon>Anthemideae</taxon>
        <taxon>Anthemidinae</taxon>
        <taxon>Tanacetum</taxon>
    </lineage>
</organism>
<gene>
    <name evidence="1" type="ORF">Tci_014659</name>
</gene>